<dbReference type="OrthoDB" id="49941at2157"/>
<dbReference type="RefSeq" id="WP_014406872.1">
    <property type="nucleotide sequence ID" value="NC_017034.1"/>
</dbReference>
<protein>
    <recommendedName>
        <fullName evidence="3">DUF473 domain-containing protein</fullName>
    </recommendedName>
</protein>
<proteinExistence type="predicted"/>
<dbReference type="KEGG" id="mez:Mtc_2308"/>
<organism evidence="1 2">
    <name type="scientific">Methanocella conradii (strain DSM 24694 / JCM 17849 / CGMCC 1.5162 / HZ254)</name>
    <dbReference type="NCBI Taxonomy" id="1041930"/>
    <lineage>
        <taxon>Archaea</taxon>
        <taxon>Methanobacteriati</taxon>
        <taxon>Methanobacteriota</taxon>
        <taxon>Stenosarchaea group</taxon>
        <taxon>Methanomicrobia</taxon>
        <taxon>Methanocellales</taxon>
        <taxon>Methanocellaceae</taxon>
        <taxon>Methanocella</taxon>
    </lineage>
</organism>
<keyword evidence="2" id="KW-1185">Reference proteome</keyword>
<dbReference type="GeneID" id="11972479"/>
<evidence type="ECO:0000313" key="1">
    <source>
        <dbReference type="EMBL" id="AFD01041.1"/>
    </source>
</evidence>
<accession>H8I4U7</accession>
<dbReference type="InterPro" id="IPR007417">
    <property type="entry name" value="DUF473"/>
</dbReference>
<dbReference type="Pfam" id="PF04322">
    <property type="entry name" value="DUF473"/>
    <property type="match status" value="1"/>
</dbReference>
<dbReference type="Proteomes" id="UP000005233">
    <property type="component" value="Chromosome"/>
</dbReference>
<dbReference type="HOGENOM" id="CLU_144580_1_0_2"/>
<dbReference type="eggNOG" id="arCOG04420">
    <property type="taxonomic scope" value="Archaea"/>
</dbReference>
<evidence type="ECO:0008006" key="3">
    <source>
        <dbReference type="Google" id="ProtNLM"/>
    </source>
</evidence>
<evidence type="ECO:0000313" key="2">
    <source>
        <dbReference type="Proteomes" id="UP000005233"/>
    </source>
</evidence>
<dbReference type="STRING" id="1041930.Mtc_2308"/>
<dbReference type="AlphaFoldDB" id="H8I4U7"/>
<dbReference type="EMBL" id="CP003243">
    <property type="protein sequence ID" value="AFD01041.1"/>
    <property type="molecule type" value="Genomic_DNA"/>
</dbReference>
<reference evidence="1 2" key="1">
    <citation type="journal article" date="2012" name="J. Bacteriol.">
        <title>Complete genome sequence of a thermophilic methanogen, Methanocella conradii HZ254, isolated from Chinese rice field soil.</title>
        <authorList>
            <person name="Lu Z."/>
            <person name="Lu Y."/>
        </authorList>
    </citation>
    <scope>NUCLEOTIDE SEQUENCE [LARGE SCALE GENOMIC DNA]</scope>
    <source>
        <strain evidence="2">DSM 24694 / JCM 17849 / CGMCC 1.5162 / HZ254</strain>
    </source>
</reference>
<sequence>MRLVALTGLSRDALNELSRRRVRTFEFHSANNVLAFSELSAGDRVFLVDASPSDLAPGLCGCIATIKAFDTRMQHVFFSSPGQSEEVESMSARAQLSFYSLGKIKSIERVGLYEPIHVEVIEVTYCEAR</sequence>
<name>H8I4U7_METCZ</name>
<gene>
    <name evidence="1" type="ordered locus">Mtc_2308</name>
</gene>